<sequence length="53" mass="5927">MAAPREGEGMRVHGGEHCWPEERGMVELTGERGRRVPMLRNGDQPVAERLIGD</sequence>
<protein>
    <submittedName>
        <fullName evidence="1">Uncharacterized protein</fullName>
    </submittedName>
</protein>
<reference evidence="2" key="1">
    <citation type="journal article" date="2005" name="Nature">
        <title>The map-based sequence of the rice genome.</title>
        <authorList>
            <consortium name="International rice genome sequencing project (IRGSP)"/>
            <person name="Matsumoto T."/>
            <person name="Wu J."/>
            <person name="Kanamori H."/>
            <person name="Katayose Y."/>
            <person name="Fujisawa M."/>
            <person name="Namiki N."/>
            <person name="Mizuno H."/>
            <person name="Yamamoto K."/>
            <person name="Antonio B.A."/>
            <person name="Baba T."/>
            <person name="Sakata K."/>
            <person name="Nagamura Y."/>
            <person name="Aoki H."/>
            <person name="Arikawa K."/>
            <person name="Arita K."/>
            <person name="Bito T."/>
            <person name="Chiden Y."/>
            <person name="Fujitsuka N."/>
            <person name="Fukunaka R."/>
            <person name="Hamada M."/>
            <person name="Harada C."/>
            <person name="Hayashi A."/>
            <person name="Hijishita S."/>
            <person name="Honda M."/>
            <person name="Hosokawa S."/>
            <person name="Ichikawa Y."/>
            <person name="Idonuma A."/>
            <person name="Iijima M."/>
            <person name="Ikeda M."/>
            <person name="Ikeno M."/>
            <person name="Ito K."/>
            <person name="Ito S."/>
            <person name="Ito T."/>
            <person name="Ito Y."/>
            <person name="Ito Y."/>
            <person name="Iwabuchi A."/>
            <person name="Kamiya K."/>
            <person name="Karasawa W."/>
            <person name="Kurita K."/>
            <person name="Katagiri S."/>
            <person name="Kikuta A."/>
            <person name="Kobayashi H."/>
            <person name="Kobayashi N."/>
            <person name="Machita K."/>
            <person name="Maehara T."/>
            <person name="Masukawa M."/>
            <person name="Mizubayashi T."/>
            <person name="Mukai Y."/>
            <person name="Nagasaki H."/>
            <person name="Nagata Y."/>
            <person name="Naito S."/>
            <person name="Nakashima M."/>
            <person name="Nakama Y."/>
            <person name="Nakamichi Y."/>
            <person name="Nakamura M."/>
            <person name="Meguro A."/>
            <person name="Negishi M."/>
            <person name="Ohta I."/>
            <person name="Ohta T."/>
            <person name="Okamoto M."/>
            <person name="Ono N."/>
            <person name="Saji S."/>
            <person name="Sakaguchi M."/>
            <person name="Sakai K."/>
            <person name="Shibata M."/>
            <person name="Shimokawa T."/>
            <person name="Song J."/>
            <person name="Takazaki Y."/>
            <person name="Terasawa K."/>
            <person name="Tsugane M."/>
            <person name="Tsuji K."/>
            <person name="Ueda S."/>
            <person name="Waki K."/>
            <person name="Yamagata H."/>
            <person name="Yamamoto M."/>
            <person name="Yamamoto S."/>
            <person name="Yamane H."/>
            <person name="Yoshiki S."/>
            <person name="Yoshihara R."/>
            <person name="Yukawa K."/>
            <person name="Zhong H."/>
            <person name="Yano M."/>
            <person name="Yuan Q."/>
            <person name="Ouyang S."/>
            <person name="Liu J."/>
            <person name="Jones K.M."/>
            <person name="Gansberger K."/>
            <person name="Moffat K."/>
            <person name="Hill J."/>
            <person name="Bera J."/>
            <person name="Fadrosh D."/>
            <person name="Jin S."/>
            <person name="Johri S."/>
            <person name="Kim M."/>
            <person name="Overton L."/>
            <person name="Reardon M."/>
            <person name="Tsitrin T."/>
            <person name="Vuong H."/>
            <person name="Weaver B."/>
            <person name="Ciecko A."/>
            <person name="Tallon L."/>
            <person name="Jackson J."/>
            <person name="Pai G."/>
            <person name="Aken S.V."/>
            <person name="Utterback T."/>
            <person name="Reidmuller S."/>
            <person name="Feldblyum T."/>
            <person name="Hsiao J."/>
            <person name="Zismann V."/>
            <person name="Iobst S."/>
            <person name="de Vazeille A.R."/>
            <person name="Buell C.R."/>
            <person name="Ying K."/>
            <person name="Li Y."/>
            <person name="Lu T."/>
            <person name="Huang Y."/>
            <person name="Zhao Q."/>
            <person name="Feng Q."/>
            <person name="Zhang L."/>
            <person name="Zhu J."/>
            <person name="Weng Q."/>
            <person name="Mu J."/>
            <person name="Lu Y."/>
            <person name="Fan D."/>
            <person name="Liu Y."/>
            <person name="Guan J."/>
            <person name="Zhang Y."/>
            <person name="Yu S."/>
            <person name="Liu X."/>
            <person name="Zhang Y."/>
            <person name="Hong G."/>
            <person name="Han B."/>
            <person name="Choisne N."/>
            <person name="Demange N."/>
            <person name="Orjeda G."/>
            <person name="Samain S."/>
            <person name="Cattolico L."/>
            <person name="Pelletier E."/>
            <person name="Couloux A."/>
            <person name="Segurens B."/>
            <person name="Wincker P."/>
            <person name="D'Hont A."/>
            <person name="Scarpelli C."/>
            <person name="Weissenbach J."/>
            <person name="Salanoubat M."/>
            <person name="Quetier F."/>
            <person name="Yu Y."/>
            <person name="Kim H.R."/>
            <person name="Rambo T."/>
            <person name="Currie J."/>
            <person name="Collura K."/>
            <person name="Luo M."/>
            <person name="Yang T."/>
            <person name="Ammiraju J.S.S."/>
            <person name="Engler F."/>
            <person name="Soderlund C."/>
            <person name="Wing R.A."/>
            <person name="Palmer L.E."/>
            <person name="de la Bastide M."/>
            <person name="Spiegel L."/>
            <person name="Nascimento L."/>
            <person name="Zutavern T."/>
            <person name="O'Shaughnessy A."/>
            <person name="Dike S."/>
            <person name="Dedhia N."/>
            <person name="Preston R."/>
            <person name="Balija V."/>
            <person name="McCombie W.R."/>
            <person name="Chow T."/>
            <person name="Chen H."/>
            <person name="Chung M."/>
            <person name="Chen C."/>
            <person name="Shaw J."/>
            <person name="Wu H."/>
            <person name="Hsiao K."/>
            <person name="Chao Y."/>
            <person name="Chu M."/>
            <person name="Cheng C."/>
            <person name="Hour A."/>
            <person name="Lee P."/>
            <person name="Lin S."/>
            <person name="Lin Y."/>
            <person name="Liou J."/>
            <person name="Liu S."/>
            <person name="Hsing Y."/>
            <person name="Raghuvanshi S."/>
            <person name="Mohanty A."/>
            <person name="Bharti A.K."/>
            <person name="Gaur A."/>
            <person name="Gupta V."/>
            <person name="Kumar D."/>
            <person name="Ravi V."/>
            <person name="Vij S."/>
            <person name="Kapur A."/>
            <person name="Khurana P."/>
            <person name="Khurana P."/>
            <person name="Khurana J.P."/>
            <person name="Tyagi A.K."/>
            <person name="Gaikwad K."/>
            <person name="Singh A."/>
            <person name="Dalal V."/>
            <person name="Srivastava S."/>
            <person name="Dixit A."/>
            <person name="Pal A.K."/>
            <person name="Ghazi I.A."/>
            <person name="Yadav M."/>
            <person name="Pandit A."/>
            <person name="Bhargava A."/>
            <person name="Sureshbabu K."/>
            <person name="Batra K."/>
            <person name="Sharma T.R."/>
            <person name="Mohapatra T."/>
            <person name="Singh N.K."/>
            <person name="Messing J."/>
            <person name="Nelson A.B."/>
            <person name="Fuks G."/>
            <person name="Kavchok S."/>
            <person name="Keizer G."/>
            <person name="Linton E."/>
            <person name="Llaca V."/>
            <person name="Song R."/>
            <person name="Tanyolac B."/>
            <person name="Young S."/>
            <person name="Ho-Il K."/>
            <person name="Hahn J.H."/>
            <person name="Sangsakoo G."/>
            <person name="Vanavichit A."/>
            <person name="de Mattos Luiz.A.T."/>
            <person name="Zimmer P.D."/>
            <person name="Malone G."/>
            <person name="Dellagostin O."/>
            <person name="de Oliveira A.C."/>
            <person name="Bevan M."/>
            <person name="Bancroft I."/>
            <person name="Minx P."/>
            <person name="Cordum H."/>
            <person name="Wilson R."/>
            <person name="Cheng Z."/>
            <person name="Jin W."/>
            <person name="Jiang J."/>
            <person name="Leong S.A."/>
            <person name="Iwama H."/>
            <person name="Gojobori T."/>
            <person name="Itoh T."/>
            <person name="Niimura Y."/>
            <person name="Fujii Y."/>
            <person name="Habara T."/>
            <person name="Sakai H."/>
            <person name="Sato Y."/>
            <person name="Wilson G."/>
            <person name="Kumar K."/>
            <person name="McCouch S."/>
            <person name="Juretic N."/>
            <person name="Hoen D."/>
            <person name="Wright S."/>
            <person name="Bruskiewich R."/>
            <person name="Bureau T."/>
            <person name="Miyao A."/>
            <person name="Hirochika H."/>
            <person name="Nishikawa T."/>
            <person name="Kadowaki K."/>
            <person name="Sugiura M."/>
            <person name="Burr B."/>
            <person name="Sasaki T."/>
        </authorList>
    </citation>
    <scope>NUCLEOTIDE SEQUENCE [LARGE SCALE GENOMIC DNA]</scope>
    <source>
        <strain evidence="2">cv. Nipponbare</strain>
    </source>
</reference>
<name>Q2R6Q1_ORYSJ</name>
<proteinExistence type="predicted"/>
<organism evidence="1 2">
    <name type="scientific">Oryza sativa subsp. japonica</name>
    <name type="common">Rice</name>
    <dbReference type="NCBI Taxonomy" id="39947"/>
    <lineage>
        <taxon>Eukaryota</taxon>
        <taxon>Viridiplantae</taxon>
        <taxon>Streptophyta</taxon>
        <taxon>Embryophyta</taxon>
        <taxon>Tracheophyta</taxon>
        <taxon>Spermatophyta</taxon>
        <taxon>Magnoliopsida</taxon>
        <taxon>Liliopsida</taxon>
        <taxon>Poales</taxon>
        <taxon>Poaceae</taxon>
        <taxon>BOP clade</taxon>
        <taxon>Oryzoideae</taxon>
        <taxon>Oryzeae</taxon>
        <taxon>Oryzinae</taxon>
        <taxon>Oryza</taxon>
        <taxon>Oryza sativa</taxon>
    </lineage>
</organism>
<dbReference type="AlphaFoldDB" id="Q2R6Q1"/>
<evidence type="ECO:0000313" key="2">
    <source>
        <dbReference type="Proteomes" id="UP000000763"/>
    </source>
</evidence>
<dbReference type="Proteomes" id="UP000000763">
    <property type="component" value="Chromosome 11"/>
</dbReference>
<reference evidence="2" key="2">
    <citation type="journal article" date="2008" name="Nucleic Acids Res.">
        <title>The rice annotation project database (RAP-DB): 2008 update.</title>
        <authorList>
            <consortium name="The rice annotation project (RAP)"/>
        </authorList>
    </citation>
    <scope>GENOME REANNOTATION</scope>
    <source>
        <strain evidence="2">cv. Nipponbare</strain>
    </source>
</reference>
<evidence type="ECO:0000313" key="1">
    <source>
        <dbReference type="EMBL" id="AAX96674.1"/>
    </source>
</evidence>
<dbReference type="EMBL" id="AC136447">
    <property type="protein sequence ID" value="AAX96674.1"/>
    <property type="molecule type" value="Genomic_DNA"/>
</dbReference>
<accession>Q2R6Q1</accession>
<gene>
    <name evidence="1" type="ordered locus">LOC_Os11g19270</name>
</gene>